<name>A0A0F9DSP1_9ZZZZ</name>
<dbReference type="Gene3D" id="1.10.10.10">
    <property type="entry name" value="Winged helix-like DNA-binding domain superfamily/Winged helix DNA-binding domain"/>
    <property type="match status" value="1"/>
</dbReference>
<dbReference type="AlphaFoldDB" id="A0A0F9DSP1"/>
<evidence type="ECO:0000259" key="1">
    <source>
        <dbReference type="Pfam" id="PF12802"/>
    </source>
</evidence>
<dbReference type="InterPro" id="IPR036390">
    <property type="entry name" value="WH_DNA-bd_sf"/>
</dbReference>
<organism evidence="2">
    <name type="scientific">marine sediment metagenome</name>
    <dbReference type="NCBI Taxonomy" id="412755"/>
    <lineage>
        <taxon>unclassified sequences</taxon>
        <taxon>metagenomes</taxon>
        <taxon>ecological metagenomes</taxon>
    </lineage>
</organism>
<reference evidence="2" key="1">
    <citation type="journal article" date="2015" name="Nature">
        <title>Complex archaea that bridge the gap between prokaryotes and eukaryotes.</title>
        <authorList>
            <person name="Spang A."/>
            <person name="Saw J.H."/>
            <person name="Jorgensen S.L."/>
            <person name="Zaremba-Niedzwiedzka K."/>
            <person name="Martijn J."/>
            <person name="Lind A.E."/>
            <person name="van Eijk R."/>
            <person name="Schleper C."/>
            <person name="Guy L."/>
            <person name="Ettema T.J."/>
        </authorList>
    </citation>
    <scope>NUCLEOTIDE SEQUENCE</scope>
</reference>
<accession>A0A0F9DSP1</accession>
<proteinExistence type="predicted"/>
<gene>
    <name evidence="2" type="ORF">LCGC14_2242280</name>
</gene>
<dbReference type="SUPFAM" id="SSF46785">
    <property type="entry name" value="Winged helix' DNA-binding domain"/>
    <property type="match status" value="1"/>
</dbReference>
<comment type="caution">
    <text evidence="2">The sequence shown here is derived from an EMBL/GenBank/DDBJ whole genome shotgun (WGS) entry which is preliminary data.</text>
</comment>
<dbReference type="InterPro" id="IPR036388">
    <property type="entry name" value="WH-like_DNA-bd_sf"/>
</dbReference>
<sequence length="121" mass="13872">MCLRLLRNQKCNTIHMTIENNWYLVSSHGSILFYVAVNPNCTIKEIAEAMSLTRRTVWGVIGDLRRADMLDVRKDGRRHHYTVNLDGPFKHPVLNGFSLRVILGELVKRASREPEVIGRTA</sequence>
<dbReference type="InterPro" id="IPR000835">
    <property type="entry name" value="HTH_MarR-typ"/>
</dbReference>
<evidence type="ECO:0000313" key="2">
    <source>
        <dbReference type="EMBL" id="KKL56751.1"/>
    </source>
</evidence>
<protein>
    <recommendedName>
        <fullName evidence="1">HTH marR-type domain-containing protein</fullName>
    </recommendedName>
</protein>
<dbReference type="EMBL" id="LAZR01030391">
    <property type="protein sequence ID" value="KKL56751.1"/>
    <property type="molecule type" value="Genomic_DNA"/>
</dbReference>
<dbReference type="Pfam" id="PF12802">
    <property type="entry name" value="MarR_2"/>
    <property type="match status" value="1"/>
</dbReference>
<feature type="domain" description="HTH marR-type" evidence="1">
    <location>
        <begin position="28"/>
        <end position="77"/>
    </location>
</feature>
<dbReference type="CDD" id="cd00090">
    <property type="entry name" value="HTH_ARSR"/>
    <property type="match status" value="1"/>
</dbReference>
<dbReference type="InterPro" id="IPR011991">
    <property type="entry name" value="ArsR-like_HTH"/>
</dbReference>